<dbReference type="PANTHER" id="PTHR23503:SF8">
    <property type="entry name" value="FACILITATED GLUCOSE TRANSPORTER PROTEIN 1"/>
    <property type="match status" value="1"/>
</dbReference>
<keyword evidence="6 9" id="KW-1133">Transmembrane helix</keyword>
<dbReference type="Pfam" id="PF05368">
    <property type="entry name" value="NmrA"/>
    <property type="match status" value="1"/>
</dbReference>
<feature type="transmembrane region" description="Helical" evidence="9">
    <location>
        <begin position="349"/>
        <end position="372"/>
    </location>
</feature>
<feature type="transmembrane region" description="Helical" evidence="9">
    <location>
        <begin position="719"/>
        <end position="738"/>
    </location>
</feature>
<dbReference type="RefSeq" id="XP_062660117.1">
    <property type="nucleotide sequence ID" value="XM_062805131.1"/>
</dbReference>
<comment type="subcellular location">
    <subcellularLocation>
        <location evidence="1">Membrane</location>
        <topology evidence="1">Multi-pass membrane protein</topology>
    </subcellularLocation>
</comment>
<dbReference type="Gene3D" id="3.90.25.10">
    <property type="entry name" value="UDP-galactose 4-epimerase, domain 1"/>
    <property type="match status" value="1"/>
</dbReference>
<evidence type="ECO:0000256" key="6">
    <source>
        <dbReference type="ARBA" id="ARBA00022989"/>
    </source>
</evidence>
<dbReference type="EMBL" id="JAUEPN010000003">
    <property type="protein sequence ID" value="KAK3296603.1"/>
    <property type="molecule type" value="Genomic_DNA"/>
</dbReference>
<comment type="caution">
    <text evidence="11">The sequence shown here is derived from an EMBL/GenBank/DDBJ whole genome shotgun (WGS) entry which is preliminary data.</text>
</comment>
<name>A0AAE0HHD0_9PEZI</name>
<dbReference type="InterPro" id="IPR008030">
    <property type="entry name" value="NmrA-like"/>
</dbReference>
<dbReference type="InterPro" id="IPR005829">
    <property type="entry name" value="Sugar_transporter_CS"/>
</dbReference>
<gene>
    <name evidence="11" type="ORF">B0H64DRAFT_415958</name>
</gene>
<protein>
    <recommendedName>
        <fullName evidence="10">Major facilitator superfamily (MFS) profile domain-containing protein</fullName>
    </recommendedName>
</protein>
<dbReference type="InterPro" id="IPR036259">
    <property type="entry name" value="MFS_trans_sf"/>
</dbReference>
<evidence type="ECO:0000313" key="12">
    <source>
        <dbReference type="Proteomes" id="UP001278766"/>
    </source>
</evidence>
<sequence>MSSFTASKILIFGGTGTIGRYITTALLRNKSAFQQLSLFTSPNSAKEKAQQLDKWKSEGLQIIVGDLTSEDDVKAAYNGIDTVISAVGRGGLQHQINLLRLAEASETVQWFLPSEFGTDIEHNEKSPNEPTHQLKLQVRKYIRENLKRVKVTYVVTGPYFDMWVDAAPGLEFAGGFVPGKKHAHLIEDGNGKVGFCTMPDVGKFVAATLKSPDASIGKALKVQSFVVTPTDVLAEYEQQTGGKWGATLTPLDEIRKAEAKLWEEGNPRATLVTLRRIWAEGGTLYAQNDNDVVASHLEELDSLAAAAELNAPQDVITCQTKSVTVSLRENLMSLVSSSSTSSTAPADCIPMTAASFAAISAVFTVGGLVGALAAGPFTSRRGRWLSMQATAVFYLLGSTIETFAASVPVMIIARFLTGIGAGASTVIVPLYISEVAPPTKRGFFGAFTQISINVGILFTQTLGYFMSHDSAWRWIFGTGVIVAVAQALGLLIVPESPSWTANVKGDVGRARRTLQRIRGKNNNIDEEVEAWGAGDGKPPDERERLLAAEEAESVEAGAGLLSPSSPGSRSPKAHLGFVQVVRDPLYRPAIIAVVGIMFAQQLCGINSIIMYSVSLLNDLLPVSSALLTIMISVINLGTTMAASPLPDRLGRKTCLLISVIGQGSSSLALALSIRFGLKIMSAVAVLLFVAFFAIGLGPVPFIMASELVGPEAVGATQSWALGANYIATFIVAYLFPIVNQALNDALGGAGWAYFIFAGFALLCAAFIGKSVPETKGKRDADEVWGRTRRTD</sequence>
<keyword evidence="8 9" id="KW-0472">Membrane</keyword>
<evidence type="ECO:0000259" key="10">
    <source>
        <dbReference type="PROSITE" id="PS50850"/>
    </source>
</evidence>
<keyword evidence="7" id="KW-0560">Oxidoreductase</keyword>
<dbReference type="InterPro" id="IPR036291">
    <property type="entry name" value="NAD(P)-bd_dom_sf"/>
</dbReference>
<dbReference type="GeneID" id="87842079"/>
<dbReference type="Gene3D" id="1.20.1250.20">
    <property type="entry name" value="MFS general substrate transporter like domains"/>
    <property type="match status" value="1"/>
</dbReference>
<evidence type="ECO:0000256" key="3">
    <source>
        <dbReference type="ARBA" id="ARBA00022448"/>
    </source>
</evidence>
<dbReference type="GO" id="GO:0016020">
    <property type="term" value="C:membrane"/>
    <property type="evidence" value="ECO:0007669"/>
    <property type="project" value="UniProtKB-SubCell"/>
</dbReference>
<evidence type="ECO:0000256" key="2">
    <source>
        <dbReference type="ARBA" id="ARBA00010992"/>
    </source>
</evidence>
<organism evidence="11 12">
    <name type="scientific">Chaetomium fimeti</name>
    <dbReference type="NCBI Taxonomy" id="1854472"/>
    <lineage>
        <taxon>Eukaryota</taxon>
        <taxon>Fungi</taxon>
        <taxon>Dikarya</taxon>
        <taxon>Ascomycota</taxon>
        <taxon>Pezizomycotina</taxon>
        <taxon>Sordariomycetes</taxon>
        <taxon>Sordariomycetidae</taxon>
        <taxon>Sordariales</taxon>
        <taxon>Chaetomiaceae</taxon>
        <taxon>Chaetomium</taxon>
    </lineage>
</organism>
<dbReference type="CDD" id="cd05259">
    <property type="entry name" value="PCBER_SDR_a"/>
    <property type="match status" value="1"/>
</dbReference>
<comment type="similarity">
    <text evidence="2">Belongs to the major facilitator superfamily. Sugar transporter (TC 2.A.1.1) family.</text>
</comment>
<reference evidence="11" key="1">
    <citation type="journal article" date="2023" name="Mol. Phylogenet. Evol.">
        <title>Genome-scale phylogeny and comparative genomics of the fungal order Sordariales.</title>
        <authorList>
            <person name="Hensen N."/>
            <person name="Bonometti L."/>
            <person name="Westerberg I."/>
            <person name="Brannstrom I.O."/>
            <person name="Guillou S."/>
            <person name="Cros-Aarteil S."/>
            <person name="Calhoun S."/>
            <person name="Haridas S."/>
            <person name="Kuo A."/>
            <person name="Mondo S."/>
            <person name="Pangilinan J."/>
            <person name="Riley R."/>
            <person name="LaButti K."/>
            <person name="Andreopoulos B."/>
            <person name="Lipzen A."/>
            <person name="Chen C."/>
            <person name="Yan M."/>
            <person name="Daum C."/>
            <person name="Ng V."/>
            <person name="Clum A."/>
            <person name="Steindorff A."/>
            <person name="Ohm R.A."/>
            <person name="Martin F."/>
            <person name="Silar P."/>
            <person name="Natvig D.O."/>
            <person name="Lalanne C."/>
            <person name="Gautier V."/>
            <person name="Ament-Velasquez S.L."/>
            <person name="Kruys A."/>
            <person name="Hutchinson M.I."/>
            <person name="Powell A.J."/>
            <person name="Barry K."/>
            <person name="Miller A.N."/>
            <person name="Grigoriev I.V."/>
            <person name="Debuchy R."/>
            <person name="Gladieux P."/>
            <person name="Hiltunen Thoren M."/>
            <person name="Johannesson H."/>
        </authorList>
    </citation>
    <scope>NUCLEOTIDE SEQUENCE</scope>
    <source>
        <strain evidence="11">CBS 168.71</strain>
    </source>
</reference>
<evidence type="ECO:0000256" key="5">
    <source>
        <dbReference type="ARBA" id="ARBA00022857"/>
    </source>
</evidence>
<dbReference type="InterPro" id="IPR045263">
    <property type="entry name" value="GLUT"/>
</dbReference>
<evidence type="ECO:0000256" key="8">
    <source>
        <dbReference type="ARBA" id="ARBA00023136"/>
    </source>
</evidence>
<keyword evidence="4 9" id="KW-0812">Transmembrane</keyword>
<feature type="transmembrane region" description="Helical" evidence="9">
    <location>
        <begin position="750"/>
        <end position="768"/>
    </location>
</feature>
<dbReference type="PRINTS" id="PR00171">
    <property type="entry name" value="SUGRTRNSPORT"/>
</dbReference>
<dbReference type="InterPro" id="IPR020846">
    <property type="entry name" value="MFS_dom"/>
</dbReference>
<evidence type="ECO:0000256" key="9">
    <source>
        <dbReference type="SAM" id="Phobius"/>
    </source>
</evidence>
<dbReference type="SUPFAM" id="SSF51735">
    <property type="entry name" value="NAD(P)-binding Rossmann-fold domains"/>
    <property type="match status" value="1"/>
</dbReference>
<proteinExistence type="inferred from homology"/>
<dbReference type="AlphaFoldDB" id="A0AAE0HHD0"/>
<keyword evidence="3" id="KW-0813">Transport</keyword>
<accession>A0AAE0HHD0</accession>
<dbReference type="InterPro" id="IPR003663">
    <property type="entry name" value="Sugar/inositol_transpt"/>
</dbReference>
<feature type="transmembrane region" description="Helical" evidence="9">
    <location>
        <begin position="679"/>
        <end position="699"/>
    </location>
</feature>
<dbReference type="PROSITE" id="PS00217">
    <property type="entry name" value="SUGAR_TRANSPORT_2"/>
    <property type="match status" value="1"/>
</dbReference>
<dbReference type="GO" id="GO:0016491">
    <property type="term" value="F:oxidoreductase activity"/>
    <property type="evidence" value="ECO:0007669"/>
    <property type="project" value="UniProtKB-KW"/>
</dbReference>
<dbReference type="InterPro" id="IPR045312">
    <property type="entry name" value="PCBER-like"/>
</dbReference>
<dbReference type="PROSITE" id="PS50850">
    <property type="entry name" value="MFS"/>
    <property type="match status" value="1"/>
</dbReference>
<reference evidence="11" key="2">
    <citation type="submission" date="2023-06" db="EMBL/GenBank/DDBJ databases">
        <authorList>
            <consortium name="Lawrence Berkeley National Laboratory"/>
            <person name="Haridas S."/>
            <person name="Hensen N."/>
            <person name="Bonometti L."/>
            <person name="Westerberg I."/>
            <person name="Brannstrom I.O."/>
            <person name="Guillou S."/>
            <person name="Cros-Aarteil S."/>
            <person name="Calhoun S."/>
            <person name="Kuo A."/>
            <person name="Mondo S."/>
            <person name="Pangilinan J."/>
            <person name="Riley R."/>
            <person name="Labutti K."/>
            <person name="Andreopoulos B."/>
            <person name="Lipzen A."/>
            <person name="Chen C."/>
            <person name="Yanf M."/>
            <person name="Daum C."/>
            <person name="Ng V."/>
            <person name="Clum A."/>
            <person name="Steindorff A."/>
            <person name="Ohm R."/>
            <person name="Martin F."/>
            <person name="Silar P."/>
            <person name="Natvig D."/>
            <person name="Lalanne C."/>
            <person name="Gautier V."/>
            <person name="Ament-Velasquez S.L."/>
            <person name="Kruys A."/>
            <person name="Hutchinson M.I."/>
            <person name="Powell A.J."/>
            <person name="Barry K."/>
            <person name="Miller A.N."/>
            <person name="Grigoriev I.V."/>
            <person name="Debuchy R."/>
            <person name="Gladieux P."/>
            <person name="Thoren M.H."/>
            <person name="Johannesson H."/>
        </authorList>
    </citation>
    <scope>NUCLEOTIDE SEQUENCE</scope>
    <source>
        <strain evidence="11">CBS 168.71</strain>
    </source>
</reference>
<dbReference type="Gene3D" id="3.40.50.720">
    <property type="entry name" value="NAD(P)-binding Rossmann-like Domain"/>
    <property type="match status" value="1"/>
</dbReference>
<evidence type="ECO:0000256" key="1">
    <source>
        <dbReference type="ARBA" id="ARBA00004141"/>
    </source>
</evidence>
<feature type="transmembrane region" description="Helical" evidence="9">
    <location>
        <begin position="619"/>
        <end position="642"/>
    </location>
</feature>
<feature type="transmembrane region" description="Helical" evidence="9">
    <location>
        <begin position="589"/>
        <end position="613"/>
    </location>
</feature>
<evidence type="ECO:0000313" key="11">
    <source>
        <dbReference type="EMBL" id="KAK3296603.1"/>
    </source>
</evidence>
<feature type="transmembrane region" description="Helical" evidence="9">
    <location>
        <begin position="471"/>
        <end position="493"/>
    </location>
</feature>
<feature type="transmembrane region" description="Helical" evidence="9">
    <location>
        <begin position="411"/>
        <end position="432"/>
    </location>
</feature>
<dbReference type="InterPro" id="IPR005828">
    <property type="entry name" value="MFS_sugar_transport-like"/>
</dbReference>
<keyword evidence="12" id="KW-1185">Reference proteome</keyword>
<evidence type="ECO:0000256" key="4">
    <source>
        <dbReference type="ARBA" id="ARBA00022692"/>
    </source>
</evidence>
<feature type="transmembrane region" description="Helical" evidence="9">
    <location>
        <begin position="444"/>
        <end position="465"/>
    </location>
</feature>
<keyword evidence="5" id="KW-0521">NADP</keyword>
<dbReference type="GO" id="GO:0015149">
    <property type="term" value="F:hexose transmembrane transporter activity"/>
    <property type="evidence" value="ECO:0007669"/>
    <property type="project" value="TreeGrafter"/>
</dbReference>
<dbReference type="Pfam" id="PF00083">
    <property type="entry name" value="Sugar_tr"/>
    <property type="match status" value="1"/>
</dbReference>
<dbReference type="PANTHER" id="PTHR23503">
    <property type="entry name" value="SOLUTE CARRIER FAMILY 2"/>
    <property type="match status" value="1"/>
</dbReference>
<evidence type="ECO:0000256" key="7">
    <source>
        <dbReference type="ARBA" id="ARBA00023002"/>
    </source>
</evidence>
<dbReference type="Proteomes" id="UP001278766">
    <property type="component" value="Unassembled WGS sequence"/>
</dbReference>
<dbReference type="SUPFAM" id="SSF103473">
    <property type="entry name" value="MFS general substrate transporter"/>
    <property type="match status" value="1"/>
</dbReference>
<feature type="transmembrane region" description="Helical" evidence="9">
    <location>
        <begin position="384"/>
        <end position="405"/>
    </location>
</feature>
<feature type="domain" description="Major facilitator superfamily (MFS) profile" evidence="10">
    <location>
        <begin position="314"/>
        <end position="775"/>
    </location>
</feature>